<feature type="transmembrane region" description="Helical" evidence="10">
    <location>
        <begin position="94"/>
        <end position="123"/>
    </location>
</feature>
<dbReference type="InterPro" id="IPR051124">
    <property type="entry name" value="Phosphate_Transport_Permease"/>
</dbReference>
<feature type="transmembrane region" description="Helical" evidence="10">
    <location>
        <begin position="488"/>
        <end position="508"/>
    </location>
</feature>
<feature type="transmembrane region" description="Helical" evidence="10">
    <location>
        <begin position="367"/>
        <end position="393"/>
    </location>
</feature>
<gene>
    <name evidence="12" type="primary">pstA</name>
    <name evidence="12" type="ORF">M0C40_02045</name>
</gene>
<evidence type="ECO:0000259" key="11">
    <source>
        <dbReference type="PROSITE" id="PS50928"/>
    </source>
</evidence>
<keyword evidence="7 10" id="KW-1133">Transmembrane helix</keyword>
<dbReference type="NCBIfam" id="TIGR00974">
    <property type="entry name" value="3a0107s02c"/>
    <property type="match status" value="1"/>
</dbReference>
<evidence type="ECO:0000256" key="10">
    <source>
        <dbReference type="SAM" id="Phobius"/>
    </source>
</evidence>
<dbReference type="CDD" id="cd06261">
    <property type="entry name" value="TM_PBP2"/>
    <property type="match status" value="2"/>
</dbReference>
<feature type="transmembrane region" description="Helical" evidence="10">
    <location>
        <begin position="41"/>
        <end position="63"/>
    </location>
</feature>
<evidence type="ECO:0000256" key="7">
    <source>
        <dbReference type="ARBA" id="ARBA00022989"/>
    </source>
</evidence>
<reference evidence="12 13" key="1">
    <citation type="submission" date="2022-04" db="EMBL/GenBank/DDBJ databases">
        <title>Whole genome of Spiroplasma citri.</title>
        <authorList>
            <person name="Khanchezar A."/>
            <person name="Izadpanah K."/>
            <person name="Taghavi M."/>
            <person name="Ghorbani A."/>
            <person name="Beven L."/>
        </authorList>
    </citation>
    <scope>NUCLEOTIDE SEQUENCE [LARGE SCALE GENOMIC DNA]</scope>
    <source>
        <strain evidence="12 13">D4</strain>
    </source>
</reference>
<organism evidence="12 13">
    <name type="scientific">Spiroplasma citri</name>
    <dbReference type="NCBI Taxonomy" id="2133"/>
    <lineage>
        <taxon>Bacteria</taxon>
        <taxon>Bacillati</taxon>
        <taxon>Mycoplasmatota</taxon>
        <taxon>Mollicutes</taxon>
        <taxon>Entomoplasmatales</taxon>
        <taxon>Spiroplasmataceae</taxon>
        <taxon>Spiroplasma</taxon>
    </lineage>
</organism>
<dbReference type="GO" id="GO:0005315">
    <property type="term" value="F:phosphate transmembrane transporter activity"/>
    <property type="evidence" value="ECO:0007669"/>
    <property type="project" value="InterPro"/>
</dbReference>
<dbReference type="InterPro" id="IPR035906">
    <property type="entry name" value="MetI-like_sf"/>
</dbReference>
<evidence type="ECO:0000256" key="5">
    <source>
        <dbReference type="ARBA" id="ARBA00022592"/>
    </source>
</evidence>
<dbReference type="RefSeq" id="WP_277939042.1">
    <property type="nucleotide sequence ID" value="NZ_CP096246.1"/>
</dbReference>
<feature type="transmembrane region" description="Helical" evidence="10">
    <location>
        <begin position="228"/>
        <end position="252"/>
    </location>
</feature>
<dbReference type="PROSITE" id="PS50928">
    <property type="entry name" value="ABC_TM1"/>
    <property type="match status" value="2"/>
</dbReference>
<keyword evidence="4" id="KW-1003">Cell membrane</keyword>
<dbReference type="SUPFAM" id="SSF161098">
    <property type="entry name" value="MetI-like"/>
    <property type="match status" value="2"/>
</dbReference>
<keyword evidence="13" id="KW-1185">Reference proteome</keyword>
<keyword evidence="8 10" id="KW-0472">Membrane</keyword>
<evidence type="ECO:0000256" key="2">
    <source>
        <dbReference type="ARBA" id="ARBA00007069"/>
    </source>
</evidence>
<keyword evidence="6 10" id="KW-0812">Transmembrane</keyword>
<evidence type="ECO:0000256" key="8">
    <source>
        <dbReference type="ARBA" id="ARBA00023136"/>
    </source>
</evidence>
<protein>
    <submittedName>
        <fullName evidence="12">Phosphate ABC transporter permease PstA</fullName>
    </submittedName>
</protein>
<dbReference type="AlphaFoldDB" id="A0AAX3T0C6"/>
<feature type="region of interest" description="Disordered" evidence="9">
    <location>
        <begin position="684"/>
        <end position="704"/>
    </location>
</feature>
<dbReference type="InterPro" id="IPR011864">
    <property type="entry name" value="Phosphate_PstC"/>
</dbReference>
<feature type="transmembrane region" description="Helical" evidence="10">
    <location>
        <begin position="458"/>
        <end position="482"/>
    </location>
</feature>
<dbReference type="EMBL" id="CP096246">
    <property type="protein sequence ID" value="WFG96814.1"/>
    <property type="molecule type" value="Genomic_DNA"/>
</dbReference>
<feature type="transmembrane region" description="Helical" evidence="10">
    <location>
        <begin position="541"/>
        <end position="562"/>
    </location>
</feature>
<dbReference type="Gene3D" id="1.10.3720.10">
    <property type="entry name" value="MetI-like"/>
    <property type="match status" value="2"/>
</dbReference>
<evidence type="ECO:0000256" key="9">
    <source>
        <dbReference type="SAM" id="MobiDB-lite"/>
    </source>
</evidence>
<dbReference type="PANTHER" id="PTHR30425:SF1">
    <property type="entry name" value="PHOSPHATE TRANSPORT SYSTEM PERMEASE PROTEIN PSTC"/>
    <property type="match status" value="1"/>
</dbReference>
<keyword evidence="5" id="KW-0592">Phosphate transport</keyword>
<evidence type="ECO:0000256" key="4">
    <source>
        <dbReference type="ARBA" id="ARBA00022475"/>
    </source>
</evidence>
<dbReference type="InterPro" id="IPR005672">
    <property type="entry name" value="Phosphate_PstA"/>
</dbReference>
<name>A0AAX3T0C6_SPICI</name>
<dbReference type="GO" id="GO:0035435">
    <property type="term" value="P:phosphate ion transmembrane transport"/>
    <property type="evidence" value="ECO:0007669"/>
    <property type="project" value="InterPro"/>
</dbReference>
<sequence>MAKKEITKEKQPFSQKIALWKIRFANNFRGRKQIIDFTSKIVIYCFAILTILILLTLVGFIIYKSIYFFQHYPGGFWGFLSSNTWNANNSQFGIWRIIIATFFVLLIALLFAIPLTIFSSLYISEYLSPRIKRKVIGIIQLLAGIPSVVFGLFTLAILGPIFMLMGAPSTSNLLVTSITLAFMGLPIMISLSINALENVPDSYRFGSLALGLSKTHTTYRIVLRSAWFKIITAIMMGVARIIGETMAVMMIAGNAPDGLKLGNGFINFIFSSIATLASTIGLEMLENSGPMHESALYAIGLVLFIIVCIINIFIISSQALHNRKRNYHSRKTTKGLRLSKSYNANKINKLFYEHIEKTRGLKKFKDGLGMFLLISSTVIVVSFTLVILATIIWKGLFGMVWSDLISTSTFDGGAGILSTFLVTLLLVICSIIFAIPLSLMVAIYLNEYARQNSIFAKVVRFAIDVLSSTPSIIYGTFGLAFFIGVCHLPLSILSSGLTLTIVILPIMIRSIEDALSGVENSLRHASLALGANKTATTLKVVLPNAMPGIITAIILAIGRVIGESAPVYLTLGTAVRLPIAGFMSTGASMTTQILMLSKEGATAGAMRIMFELAFAIMVLIWLSNSLAHILGKKFAPNYVNIGFKAKWKNRINNLKFFFSKENYLHQKQSFNNFWKKILPKKKTTPWKKIKQRRREKNNGPKSNY</sequence>
<dbReference type="GO" id="GO:0005886">
    <property type="term" value="C:plasma membrane"/>
    <property type="evidence" value="ECO:0007669"/>
    <property type="project" value="UniProtKB-SubCell"/>
</dbReference>
<dbReference type="Proteomes" id="UP001214629">
    <property type="component" value="Chromosome"/>
</dbReference>
<feature type="transmembrane region" description="Helical" evidence="10">
    <location>
        <begin position="135"/>
        <end position="161"/>
    </location>
</feature>
<feature type="transmembrane region" description="Helical" evidence="10">
    <location>
        <begin position="413"/>
        <end position="446"/>
    </location>
</feature>
<keyword evidence="3" id="KW-0813">Transport</keyword>
<comment type="similarity">
    <text evidence="2">Belongs to the binding-protein-dependent transport system permease family. CysTW subfamily.</text>
</comment>
<dbReference type="NCBIfam" id="TIGR02138">
    <property type="entry name" value="phosphate_pstC"/>
    <property type="match status" value="1"/>
</dbReference>
<evidence type="ECO:0000313" key="12">
    <source>
        <dbReference type="EMBL" id="WFG96814.1"/>
    </source>
</evidence>
<feature type="domain" description="ABC transmembrane type-1" evidence="11">
    <location>
        <begin position="420"/>
        <end position="620"/>
    </location>
</feature>
<dbReference type="InterPro" id="IPR000515">
    <property type="entry name" value="MetI-like"/>
</dbReference>
<evidence type="ECO:0000313" key="13">
    <source>
        <dbReference type="Proteomes" id="UP001214629"/>
    </source>
</evidence>
<feature type="domain" description="ABC transmembrane type-1" evidence="11">
    <location>
        <begin position="98"/>
        <end position="314"/>
    </location>
</feature>
<feature type="transmembrane region" description="Helical" evidence="10">
    <location>
        <begin position="608"/>
        <end position="630"/>
    </location>
</feature>
<dbReference type="Pfam" id="PF00528">
    <property type="entry name" value="BPD_transp_1"/>
    <property type="match status" value="2"/>
</dbReference>
<feature type="transmembrane region" description="Helical" evidence="10">
    <location>
        <begin position="173"/>
        <end position="193"/>
    </location>
</feature>
<proteinExistence type="inferred from homology"/>
<evidence type="ECO:0000256" key="6">
    <source>
        <dbReference type="ARBA" id="ARBA00022692"/>
    </source>
</evidence>
<evidence type="ECO:0000256" key="1">
    <source>
        <dbReference type="ARBA" id="ARBA00004651"/>
    </source>
</evidence>
<feature type="transmembrane region" description="Helical" evidence="10">
    <location>
        <begin position="574"/>
        <end position="596"/>
    </location>
</feature>
<evidence type="ECO:0000256" key="3">
    <source>
        <dbReference type="ARBA" id="ARBA00022448"/>
    </source>
</evidence>
<accession>A0AAX3T0C6</accession>
<comment type="subcellular location">
    <subcellularLocation>
        <location evidence="1">Cell membrane</location>
        <topology evidence="1">Multi-pass membrane protein</topology>
    </subcellularLocation>
</comment>
<feature type="transmembrane region" description="Helical" evidence="10">
    <location>
        <begin position="294"/>
        <end position="315"/>
    </location>
</feature>
<dbReference type="PANTHER" id="PTHR30425">
    <property type="entry name" value="PHOSPHATE TRANSPORT SYSTEM PERMEASE PROTEIN PST"/>
    <property type="match status" value="1"/>
</dbReference>
<feature type="compositionally biased region" description="Basic residues" evidence="9">
    <location>
        <begin position="684"/>
        <end position="695"/>
    </location>
</feature>